<dbReference type="EMBL" id="OUUZ01000015">
    <property type="protein sequence ID" value="SPQ25382.1"/>
    <property type="molecule type" value="Genomic_DNA"/>
</dbReference>
<proteinExistence type="predicted"/>
<feature type="region of interest" description="Disordered" evidence="1">
    <location>
        <begin position="208"/>
        <end position="244"/>
    </location>
</feature>
<evidence type="ECO:0000313" key="3">
    <source>
        <dbReference type="Proteomes" id="UP000289323"/>
    </source>
</evidence>
<feature type="compositionally biased region" description="Gly residues" evidence="1">
    <location>
        <begin position="296"/>
        <end position="308"/>
    </location>
</feature>
<accession>A0A3S4CA43</accession>
<organism evidence="2 3">
    <name type="scientific">Thermothielavioides terrestris</name>
    <dbReference type="NCBI Taxonomy" id="2587410"/>
    <lineage>
        <taxon>Eukaryota</taxon>
        <taxon>Fungi</taxon>
        <taxon>Dikarya</taxon>
        <taxon>Ascomycota</taxon>
        <taxon>Pezizomycotina</taxon>
        <taxon>Sordariomycetes</taxon>
        <taxon>Sordariomycetidae</taxon>
        <taxon>Sordariales</taxon>
        <taxon>Chaetomiaceae</taxon>
        <taxon>Thermothielavioides</taxon>
    </lineage>
</organism>
<protein>
    <submittedName>
        <fullName evidence="2">6cfb3b82-b41d-4f85-924a-995ca8bda9b7</fullName>
    </submittedName>
</protein>
<name>A0A3S4CA43_9PEZI</name>
<reference evidence="2 3" key="1">
    <citation type="submission" date="2018-04" db="EMBL/GenBank/DDBJ databases">
        <authorList>
            <person name="Huttner S."/>
            <person name="Dainat J."/>
        </authorList>
    </citation>
    <scope>NUCLEOTIDE SEQUENCE [LARGE SCALE GENOMIC DNA]</scope>
</reference>
<dbReference type="AlphaFoldDB" id="A0A3S4CA43"/>
<feature type="compositionally biased region" description="Low complexity" evidence="1">
    <location>
        <begin position="278"/>
        <end position="295"/>
    </location>
</feature>
<feature type="compositionally biased region" description="Low complexity" evidence="1">
    <location>
        <begin position="33"/>
        <end position="42"/>
    </location>
</feature>
<evidence type="ECO:0000313" key="2">
    <source>
        <dbReference type="EMBL" id="SPQ25382.1"/>
    </source>
</evidence>
<dbReference type="Proteomes" id="UP000289323">
    <property type="component" value="Unassembled WGS sequence"/>
</dbReference>
<feature type="region of interest" description="Disordered" evidence="1">
    <location>
        <begin position="266"/>
        <end position="318"/>
    </location>
</feature>
<gene>
    <name evidence="2" type="ORF">TT172_LOCUS7801</name>
</gene>
<feature type="region of interest" description="Disordered" evidence="1">
    <location>
        <begin position="27"/>
        <end position="54"/>
    </location>
</feature>
<evidence type="ECO:0000256" key="1">
    <source>
        <dbReference type="SAM" id="MobiDB-lite"/>
    </source>
</evidence>
<sequence>MSPSTIINQVDQFASLTLDEPARYRSVGTQTDAPTPASTPASPSAPNPTPAPRHAILFEGAPTIVTNPAFVPGVSRGLSASRWANPPATASVASINFDSVASIHSNSVANIHFSSVANNHSNSVASNNSSSVASINSRSVASNNSSSVANIHSSRPQCLALGQPARNNANHRDVHHRDIANIHSSSVANVVCFRVSGFRVTRVAGLPSSVRGRQKQHDSGPGSLAPDSLRGSPNNRDESRLRCGRHQRPRCVALGHPAYRHGAAVVDEPADDDKPDEPAAANDPGAANPARAGAGRAQGGQAEAGGSSGMNSWGDQDW</sequence>